<gene>
    <name evidence="2" type="ORF">M1O15_09750</name>
</gene>
<proteinExistence type="inferred from homology"/>
<protein>
    <submittedName>
        <fullName evidence="2">SDR family NAD(P)-dependent oxidoreductase</fullName>
    </submittedName>
</protein>
<keyword evidence="3" id="KW-1185">Reference proteome</keyword>
<organism evidence="2 3">
    <name type="scientific">Streptomyces lichenis</name>
    <dbReference type="NCBI Taxonomy" id="2306967"/>
    <lineage>
        <taxon>Bacteria</taxon>
        <taxon>Bacillati</taxon>
        <taxon>Actinomycetota</taxon>
        <taxon>Actinomycetes</taxon>
        <taxon>Kitasatosporales</taxon>
        <taxon>Streptomycetaceae</taxon>
        <taxon>Streptomyces</taxon>
    </lineage>
</organism>
<dbReference type="PANTHER" id="PTHR43313">
    <property type="entry name" value="SHORT-CHAIN DEHYDROGENASE/REDUCTASE FAMILY 9C"/>
    <property type="match status" value="1"/>
</dbReference>
<accession>A0ABT0I8Q8</accession>
<dbReference type="Proteomes" id="UP001522868">
    <property type="component" value="Unassembled WGS sequence"/>
</dbReference>
<dbReference type="PANTHER" id="PTHR43313:SF1">
    <property type="entry name" value="3BETA-HYDROXYSTEROID DEHYDROGENASE DHS-16"/>
    <property type="match status" value="1"/>
</dbReference>
<dbReference type="InterPro" id="IPR002347">
    <property type="entry name" value="SDR_fam"/>
</dbReference>
<dbReference type="Pfam" id="PF00106">
    <property type="entry name" value="adh_short"/>
    <property type="match status" value="1"/>
</dbReference>
<reference evidence="2 3" key="1">
    <citation type="submission" date="2022-04" db="EMBL/GenBank/DDBJ databases">
        <title>Streptomyces sp. nov. LCR6-01 isolated from Lichen of Dirinaria sp.</title>
        <authorList>
            <person name="Kanchanasin P."/>
            <person name="Tanasupawat S."/>
            <person name="Phongsopitanun W."/>
        </authorList>
    </citation>
    <scope>NUCLEOTIDE SEQUENCE [LARGE SCALE GENOMIC DNA]</scope>
    <source>
        <strain evidence="2 3">LCR6-01</strain>
    </source>
</reference>
<comment type="caution">
    <text evidence="2">The sequence shown here is derived from an EMBL/GenBank/DDBJ whole genome shotgun (WGS) entry which is preliminary data.</text>
</comment>
<comment type="similarity">
    <text evidence="1">Belongs to the short-chain dehydrogenases/reductases (SDR) family.</text>
</comment>
<sequence length="295" mass="32272">MEKTGRSILITGATSGIGRAAAAEFAARGYRVFATHRTGAQRRELAAVTGVHPVRMDVTDAADLRRAYARIAAEVGESGLYAVLNNAGITYSAPFEYTEESRFREVMEVNVMAPYRIARTFIPLLLVHNRGHEVKARVVNVASWAGLVASPYISAYNASKFALIGLTESMYYDLRLLDIHAVLAIPGITRTPLLGKTTRGGTAALEAMPADGRARYEGLLGHYATMSAEAESASVFATAEKTAHRLYRIVDRPRPRFRHSLGLDAGLVGHVVTRLPWALRAALNTRMYRLDMARP</sequence>
<evidence type="ECO:0000256" key="1">
    <source>
        <dbReference type="RuleBase" id="RU000363"/>
    </source>
</evidence>
<dbReference type="SUPFAM" id="SSF51735">
    <property type="entry name" value="NAD(P)-binding Rossmann-fold domains"/>
    <property type="match status" value="1"/>
</dbReference>
<dbReference type="PRINTS" id="PR00080">
    <property type="entry name" value="SDRFAMILY"/>
</dbReference>
<evidence type="ECO:0000313" key="2">
    <source>
        <dbReference type="EMBL" id="MCK8677672.1"/>
    </source>
</evidence>
<dbReference type="Gene3D" id="3.40.50.720">
    <property type="entry name" value="NAD(P)-binding Rossmann-like Domain"/>
    <property type="match status" value="1"/>
</dbReference>
<dbReference type="RefSeq" id="WP_248632904.1">
    <property type="nucleotide sequence ID" value="NZ_JALPTH010000007.1"/>
</dbReference>
<dbReference type="InterPro" id="IPR036291">
    <property type="entry name" value="NAD(P)-bd_dom_sf"/>
</dbReference>
<dbReference type="EMBL" id="JALPTH010000007">
    <property type="protein sequence ID" value="MCK8677672.1"/>
    <property type="molecule type" value="Genomic_DNA"/>
</dbReference>
<dbReference type="PRINTS" id="PR00081">
    <property type="entry name" value="GDHRDH"/>
</dbReference>
<name>A0ABT0I8Q8_9ACTN</name>
<evidence type="ECO:0000313" key="3">
    <source>
        <dbReference type="Proteomes" id="UP001522868"/>
    </source>
</evidence>